<feature type="binding site" evidence="9">
    <location>
        <position position="410"/>
    </location>
    <ligand>
        <name>substrate</name>
    </ligand>
</feature>
<evidence type="ECO:0000256" key="5">
    <source>
        <dbReference type="ARBA" id="ARBA00022989"/>
    </source>
</evidence>
<feature type="transmembrane region" description="Helical" evidence="12">
    <location>
        <begin position="42"/>
        <end position="62"/>
    </location>
</feature>
<feature type="transmembrane region" description="Helical" evidence="12">
    <location>
        <begin position="69"/>
        <end position="92"/>
    </location>
</feature>
<dbReference type="InterPro" id="IPR017850">
    <property type="entry name" value="Alkaline_phosphatase_core_sf"/>
</dbReference>
<feature type="transmembrane region" description="Helical" evidence="12">
    <location>
        <begin position="154"/>
        <end position="171"/>
    </location>
</feature>
<gene>
    <name evidence="14" type="ORF">BA70_15575</name>
</gene>
<dbReference type="PANTHER" id="PTHR47371">
    <property type="entry name" value="LIPOTEICHOIC ACID SYNTHASE"/>
    <property type="match status" value="1"/>
</dbReference>
<organism evidence="14 15">
    <name type="scientific">Bacillus zhangzhouensis</name>
    <dbReference type="NCBI Taxonomy" id="1178540"/>
    <lineage>
        <taxon>Bacteria</taxon>
        <taxon>Bacillati</taxon>
        <taxon>Bacillota</taxon>
        <taxon>Bacilli</taxon>
        <taxon>Bacillales</taxon>
        <taxon>Bacillaceae</taxon>
        <taxon>Bacillus</taxon>
    </lineage>
</organism>
<feature type="domain" description="Sulfatase N-terminal" evidence="13">
    <location>
        <begin position="245"/>
        <end position="536"/>
    </location>
</feature>
<dbReference type="AlphaFoldDB" id="A0A081LCX6"/>
<dbReference type="GO" id="GO:0046872">
    <property type="term" value="F:metal ion binding"/>
    <property type="evidence" value="ECO:0007669"/>
    <property type="project" value="UniProtKB-KW"/>
</dbReference>
<feature type="region of interest" description="Disordered" evidence="11">
    <location>
        <begin position="619"/>
        <end position="639"/>
    </location>
</feature>
<evidence type="ECO:0000256" key="8">
    <source>
        <dbReference type="PIRSR" id="PIRSR005091-1"/>
    </source>
</evidence>
<feature type="binding site" evidence="10">
    <location>
        <position position="295"/>
    </location>
    <ligand>
        <name>Mn(2+)</name>
        <dbReference type="ChEBI" id="CHEBI:29035"/>
    </ligand>
</feature>
<reference evidence="14 15" key="1">
    <citation type="submission" date="2012-09" db="EMBL/GenBank/DDBJ databases">
        <title>Genome Sequence of Bacillus sp. DW5-4.</title>
        <authorList>
            <person name="Lai Q."/>
            <person name="Liu Y."/>
            <person name="Shao Z."/>
        </authorList>
    </citation>
    <scope>NUCLEOTIDE SEQUENCE [LARGE SCALE GENOMIC DNA]</scope>
    <source>
        <strain evidence="14 15">DW5-4</strain>
    </source>
</reference>
<proteinExistence type="inferred from homology"/>
<dbReference type="InterPro" id="IPR012160">
    <property type="entry name" value="LtaS-like"/>
</dbReference>
<comment type="subcellular location">
    <subcellularLocation>
        <location evidence="1">Cell membrane</location>
        <topology evidence="1">Multi-pass membrane protein</topology>
    </subcellularLocation>
</comment>
<evidence type="ECO:0000256" key="12">
    <source>
        <dbReference type="SAM" id="Phobius"/>
    </source>
</evidence>
<evidence type="ECO:0000256" key="2">
    <source>
        <dbReference type="ARBA" id="ARBA00009983"/>
    </source>
</evidence>
<keyword evidence="4 12" id="KW-0812">Transmembrane</keyword>
<dbReference type="PIRSF" id="PIRSF005091">
    <property type="entry name" value="Mmb_sulf_HI1246"/>
    <property type="match status" value="1"/>
</dbReference>
<dbReference type="InterPro" id="IPR050448">
    <property type="entry name" value="OpgB/LTA_synthase_biosynth"/>
</dbReference>
<keyword evidence="15" id="KW-1185">Reference proteome</keyword>
<keyword evidence="9" id="KW-0464">Manganese</keyword>
<protein>
    <recommendedName>
        <fullName evidence="13">Sulfatase N-terminal domain-containing protein</fullName>
    </recommendedName>
</protein>
<evidence type="ECO:0000313" key="15">
    <source>
        <dbReference type="Proteomes" id="UP000028091"/>
    </source>
</evidence>
<dbReference type="Pfam" id="PF00884">
    <property type="entry name" value="Sulfatase"/>
    <property type="match status" value="1"/>
</dbReference>
<dbReference type="eggNOG" id="COG1368">
    <property type="taxonomic scope" value="Bacteria"/>
</dbReference>
<evidence type="ECO:0000256" key="1">
    <source>
        <dbReference type="ARBA" id="ARBA00004651"/>
    </source>
</evidence>
<feature type="binding site" evidence="10">
    <location>
        <position position="470"/>
    </location>
    <ligand>
        <name>Mn(2+)</name>
        <dbReference type="ChEBI" id="CHEBI:29035"/>
    </ligand>
</feature>
<dbReference type="EMBL" id="JOTP01000005">
    <property type="protein sequence ID" value="KEP27102.1"/>
    <property type="molecule type" value="Genomic_DNA"/>
</dbReference>
<keyword evidence="3 7" id="KW-1003">Cell membrane</keyword>
<feature type="binding site" evidence="10">
    <location>
        <position position="253"/>
    </location>
    <ligand>
        <name>Mn(2+)</name>
        <dbReference type="ChEBI" id="CHEBI:29035"/>
    </ligand>
</feature>
<evidence type="ECO:0000256" key="11">
    <source>
        <dbReference type="SAM" id="MobiDB-lite"/>
    </source>
</evidence>
<evidence type="ECO:0000256" key="4">
    <source>
        <dbReference type="ARBA" id="ARBA00022692"/>
    </source>
</evidence>
<evidence type="ECO:0000256" key="3">
    <source>
        <dbReference type="ARBA" id="ARBA00022475"/>
    </source>
</evidence>
<dbReference type="RefSeq" id="WP_034319590.1">
    <property type="nucleotide sequence ID" value="NZ_JOTP01000005.1"/>
</dbReference>
<dbReference type="GO" id="GO:0005886">
    <property type="term" value="C:plasma membrane"/>
    <property type="evidence" value="ECO:0007669"/>
    <property type="project" value="UniProtKB-SubCell"/>
</dbReference>
<dbReference type="Gene3D" id="3.30.1120.170">
    <property type="match status" value="1"/>
</dbReference>
<evidence type="ECO:0000313" key="14">
    <source>
        <dbReference type="EMBL" id="KEP27102.1"/>
    </source>
</evidence>
<evidence type="ECO:0000256" key="10">
    <source>
        <dbReference type="PIRSR" id="PIRSR005091-3"/>
    </source>
</evidence>
<dbReference type="SUPFAM" id="SSF53649">
    <property type="entry name" value="Alkaline phosphatase-like"/>
    <property type="match status" value="1"/>
</dbReference>
<dbReference type="CDD" id="cd16015">
    <property type="entry name" value="LTA_synthase"/>
    <property type="match status" value="1"/>
</dbReference>
<name>A0A081LCX6_9BACI</name>
<dbReference type="Gene3D" id="3.40.720.10">
    <property type="entry name" value="Alkaline Phosphatase, subunit A"/>
    <property type="match status" value="1"/>
</dbReference>
<keyword evidence="9" id="KW-0479">Metal-binding</keyword>
<feature type="binding site" evidence="10">
    <location>
        <position position="469"/>
    </location>
    <ligand>
        <name>Mn(2+)</name>
        <dbReference type="ChEBI" id="CHEBI:29035"/>
    </ligand>
</feature>
<evidence type="ECO:0000259" key="13">
    <source>
        <dbReference type="Pfam" id="PF00884"/>
    </source>
</evidence>
<keyword evidence="6 7" id="KW-0472">Membrane</keyword>
<feature type="transmembrane region" description="Helical" evidence="12">
    <location>
        <begin position="112"/>
        <end position="134"/>
    </location>
</feature>
<dbReference type="PANTHER" id="PTHR47371:SF1">
    <property type="entry name" value="LIPOTEICHOIC ACID SYNTHASE-LIKE YQGS"/>
    <property type="match status" value="1"/>
</dbReference>
<sequence length="639" mass="74039">MRKKRLKAISFLLIATLLMWVKTYVIYKSSFNIKIENFMQEFILFINPLSFLLFIFGIGLFFKEKNRNRYIIVTSFILTFILLANIVFYRFYSDFLTIPVLFQTNNMGDLGSSITSLIEPVDFLMFVDIIILIWLYKKQPSFRTDVTISRKERAAYYLFVAATFFFNLGLAETERPELLTRSFDREMLVKNISLYNFHIYDGVLQSKQSAQRALADSNSLTEIENYVSANQTDRNEKTFGQAKGRNVILVSLESTQSFVINEKLNGKEITPFLNKLIKKSYNFTNFYHQTGQGKTSDSEFIVDNSLYPLGRGAVFFTNPSNEFTATPELLKDEGYHSSVIHANNKSFWNRDLIYDSFGYDKFFDIKSFDVNEENSVGWGLKDGPFFEQSAELMKSIPQPFYTRLITLTNHFPFDLDEEDKLIDEYDSKSKTLNKYFPTVRYQDEALKLFFKKMKEAGLYDNSIFVLYGDHYGISENHNEAMGQFLDKEITPFEEVQLQKVPFVVHIPGITDQNPKEIHTVGGQVDIRPTVLNLIGIDTSKQIQFGHDLLSKDTNDFTVLRDGSFITKDSIFTDGVCYNKETGEPRDDETVCQSYEEKAKQELQFSDQIIYGDLLRFYDRNSPDHSPSKKEDESKLKKAS</sequence>
<comment type="similarity">
    <text evidence="2 7">Belongs to the LTA synthase family.</text>
</comment>
<dbReference type="Proteomes" id="UP000028091">
    <property type="component" value="Unassembled WGS sequence"/>
</dbReference>
<accession>A0A081LCX6</accession>
<dbReference type="OrthoDB" id="5901192at2"/>
<keyword evidence="5 12" id="KW-1133">Transmembrane helix</keyword>
<feature type="active site" evidence="8">
    <location>
        <position position="295"/>
    </location>
</feature>
<comment type="caution">
    <text evidence="14">The sequence shown here is derived from an EMBL/GenBank/DDBJ whole genome shotgun (WGS) entry which is preliminary data.</text>
</comment>
<evidence type="ECO:0000256" key="9">
    <source>
        <dbReference type="PIRSR" id="PIRSR005091-2"/>
    </source>
</evidence>
<dbReference type="InterPro" id="IPR000917">
    <property type="entry name" value="Sulfatase_N"/>
</dbReference>
<evidence type="ECO:0000256" key="6">
    <source>
        <dbReference type="ARBA" id="ARBA00023136"/>
    </source>
</evidence>
<evidence type="ECO:0000256" key="7">
    <source>
        <dbReference type="PIRNR" id="PIRNR005091"/>
    </source>
</evidence>